<comment type="caution">
    <text evidence="2">The sequence shown here is derived from an EMBL/GenBank/DDBJ whole genome shotgun (WGS) entry which is preliminary data.</text>
</comment>
<proteinExistence type="predicted"/>
<feature type="compositionally biased region" description="Pro residues" evidence="1">
    <location>
        <begin position="112"/>
        <end position="121"/>
    </location>
</feature>
<protein>
    <submittedName>
        <fullName evidence="2">Uncharacterized protein</fullName>
    </submittedName>
</protein>
<feature type="compositionally biased region" description="Polar residues" evidence="1">
    <location>
        <begin position="12"/>
        <end position="24"/>
    </location>
</feature>
<reference evidence="2" key="1">
    <citation type="submission" date="2022-06" db="EMBL/GenBank/DDBJ databases">
        <authorList>
            <consortium name="SYNGENTA / RWTH Aachen University"/>
        </authorList>
    </citation>
    <scope>NUCLEOTIDE SEQUENCE</scope>
</reference>
<feature type="region of interest" description="Disordered" evidence="1">
    <location>
        <begin position="88"/>
        <end position="121"/>
    </location>
</feature>
<dbReference type="EMBL" id="CALTRL010002159">
    <property type="protein sequence ID" value="CAH7674897.1"/>
    <property type="molecule type" value="Genomic_DNA"/>
</dbReference>
<feature type="compositionally biased region" description="Low complexity" evidence="1">
    <location>
        <begin position="88"/>
        <end position="109"/>
    </location>
</feature>
<evidence type="ECO:0000313" key="3">
    <source>
        <dbReference type="Proteomes" id="UP001153365"/>
    </source>
</evidence>
<accession>A0AAV0AX87</accession>
<evidence type="ECO:0000313" key="2">
    <source>
        <dbReference type="EMBL" id="CAH7674897.1"/>
    </source>
</evidence>
<sequence>MGQTIRPGQFSRFLNNTNRPTLNPDSKPRKSFWEKLGSWSALSLGYDSDELLHAATYFFYPTHDYLPVLFPVLNLPQALFLVANDPVASPTQPATEAEPEPASQPETATVPEPEPGPCGKT</sequence>
<name>A0AAV0AX87_PHAPC</name>
<dbReference type="Proteomes" id="UP001153365">
    <property type="component" value="Unassembled WGS sequence"/>
</dbReference>
<feature type="region of interest" description="Disordered" evidence="1">
    <location>
        <begin position="1"/>
        <end position="28"/>
    </location>
</feature>
<keyword evidence="3" id="KW-1185">Reference proteome</keyword>
<evidence type="ECO:0000256" key="1">
    <source>
        <dbReference type="SAM" id="MobiDB-lite"/>
    </source>
</evidence>
<gene>
    <name evidence="2" type="ORF">PPACK8108_LOCUS9834</name>
</gene>
<organism evidence="2 3">
    <name type="scientific">Phakopsora pachyrhizi</name>
    <name type="common">Asian soybean rust disease fungus</name>
    <dbReference type="NCBI Taxonomy" id="170000"/>
    <lineage>
        <taxon>Eukaryota</taxon>
        <taxon>Fungi</taxon>
        <taxon>Dikarya</taxon>
        <taxon>Basidiomycota</taxon>
        <taxon>Pucciniomycotina</taxon>
        <taxon>Pucciniomycetes</taxon>
        <taxon>Pucciniales</taxon>
        <taxon>Phakopsoraceae</taxon>
        <taxon>Phakopsora</taxon>
    </lineage>
</organism>
<dbReference type="AlphaFoldDB" id="A0AAV0AX87"/>